<name>A0A0S7BC25_9CHLR</name>
<dbReference type="EMBL" id="DF967972">
    <property type="protein sequence ID" value="GAP15423.1"/>
    <property type="molecule type" value="Genomic_DNA"/>
</dbReference>
<dbReference type="GO" id="GO:0005506">
    <property type="term" value="F:iron ion binding"/>
    <property type="evidence" value="ECO:0007669"/>
    <property type="project" value="InterPro"/>
</dbReference>
<proteinExistence type="predicted"/>
<dbReference type="CDD" id="cd06664">
    <property type="entry name" value="IscU_like"/>
    <property type="match status" value="1"/>
</dbReference>
<dbReference type="AlphaFoldDB" id="A0A0S7BC25"/>
<evidence type="ECO:0000313" key="2">
    <source>
        <dbReference type="EMBL" id="GAP15423.1"/>
    </source>
</evidence>
<dbReference type="STRING" id="360412.LARV_03209"/>
<sequence length="130" mass="14112">MDRSEILEMVLDHYHNPHNRGELTDANAIWNGGLPGCSDIVTTYLKIENGRIIGAAFTGEGCTISQAATSMLTEELVGQDVEAVAGLDQSTVVNLLGKELVQTRPRCATLGLDTFRAAAQEYMRLHPTKP</sequence>
<dbReference type="Gene3D" id="3.90.1010.10">
    <property type="match status" value="1"/>
</dbReference>
<feature type="domain" description="NIF system FeS cluster assembly NifU N-terminal" evidence="1">
    <location>
        <begin position="8"/>
        <end position="124"/>
    </location>
</feature>
<dbReference type="Pfam" id="PF01592">
    <property type="entry name" value="NifU_N"/>
    <property type="match status" value="1"/>
</dbReference>
<dbReference type="Proteomes" id="UP000055060">
    <property type="component" value="Unassembled WGS sequence"/>
</dbReference>
<dbReference type="PANTHER" id="PTHR10093">
    <property type="entry name" value="IRON-SULFUR CLUSTER ASSEMBLY ENZYME NIFU HOMOLOG"/>
    <property type="match status" value="1"/>
</dbReference>
<keyword evidence="3" id="KW-1185">Reference proteome</keyword>
<evidence type="ECO:0000259" key="1">
    <source>
        <dbReference type="Pfam" id="PF01592"/>
    </source>
</evidence>
<reference evidence="2" key="1">
    <citation type="submission" date="2015-07" db="EMBL/GenBank/DDBJ databases">
        <title>Draft Genome Sequences of Anaerolinea thermolimosa IMO-1, Bellilinea caldifistulae GOMI-1, Leptolinea tardivitalis YMTK-2, Levilinea saccharolytica KIBI-1,Longilinea arvoryzae KOME-1, Previously Described as Members of the Anaerolineaceae (Chloroflexi).</title>
        <authorList>
            <person name="Sekiguchi Y."/>
            <person name="Ohashi A."/>
            <person name="Matsuura N."/>
            <person name="Tourlousse M.D."/>
        </authorList>
    </citation>
    <scope>NUCLEOTIDE SEQUENCE [LARGE SCALE GENOMIC DNA]</scope>
    <source>
        <strain evidence="2">KOME-1</strain>
    </source>
</reference>
<protein>
    <submittedName>
        <fullName evidence="2">NifU homolog</fullName>
    </submittedName>
</protein>
<dbReference type="SUPFAM" id="SSF82649">
    <property type="entry name" value="SufE/NifU"/>
    <property type="match status" value="1"/>
</dbReference>
<accession>A0A0S7BC25</accession>
<dbReference type="InterPro" id="IPR002871">
    <property type="entry name" value="NIF_FeS_clus_asmbl_NifU_N"/>
</dbReference>
<evidence type="ECO:0000313" key="3">
    <source>
        <dbReference type="Proteomes" id="UP000055060"/>
    </source>
</evidence>
<dbReference type="RefSeq" id="WP_075074603.1">
    <property type="nucleotide sequence ID" value="NZ_DF967972.1"/>
</dbReference>
<dbReference type="GO" id="GO:0016226">
    <property type="term" value="P:iron-sulfur cluster assembly"/>
    <property type="evidence" value="ECO:0007669"/>
    <property type="project" value="InterPro"/>
</dbReference>
<gene>
    <name evidence="2" type="ORF">LARV_03209</name>
</gene>
<organism evidence="2">
    <name type="scientific">Longilinea arvoryzae</name>
    <dbReference type="NCBI Taxonomy" id="360412"/>
    <lineage>
        <taxon>Bacteria</taxon>
        <taxon>Bacillati</taxon>
        <taxon>Chloroflexota</taxon>
        <taxon>Anaerolineae</taxon>
        <taxon>Anaerolineales</taxon>
        <taxon>Anaerolineaceae</taxon>
        <taxon>Longilinea</taxon>
    </lineage>
</organism>
<dbReference type="GO" id="GO:0051536">
    <property type="term" value="F:iron-sulfur cluster binding"/>
    <property type="evidence" value="ECO:0007669"/>
    <property type="project" value="InterPro"/>
</dbReference>